<protein>
    <submittedName>
        <fullName evidence="3">Uncharacterized protein</fullName>
    </submittedName>
</protein>
<dbReference type="HOGENOM" id="CLU_2637357_0_0_1"/>
<dbReference type="InParanoid" id="H2YWG2"/>
<proteinExistence type="predicted"/>
<evidence type="ECO:0000256" key="2">
    <source>
        <dbReference type="SAM" id="SignalP"/>
    </source>
</evidence>
<name>H2YWG2_CIOSA</name>
<feature type="signal peptide" evidence="2">
    <location>
        <begin position="1"/>
        <end position="22"/>
    </location>
</feature>
<reference evidence="4" key="1">
    <citation type="submission" date="2003-08" db="EMBL/GenBank/DDBJ databases">
        <authorList>
            <person name="Birren B."/>
            <person name="Nusbaum C."/>
            <person name="Abebe A."/>
            <person name="Abouelleil A."/>
            <person name="Adekoya E."/>
            <person name="Ait-zahra M."/>
            <person name="Allen N."/>
            <person name="Allen T."/>
            <person name="An P."/>
            <person name="Anderson M."/>
            <person name="Anderson S."/>
            <person name="Arachchi H."/>
            <person name="Armbruster J."/>
            <person name="Bachantsang P."/>
            <person name="Baldwin J."/>
            <person name="Barry A."/>
            <person name="Bayul T."/>
            <person name="Blitshsteyn B."/>
            <person name="Bloom T."/>
            <person name="Blye J."/>
            <person name="Boguslavskiy L."/>
            <person name="Borowsky M."/>
            <person name="Boukhgalter B."/>
            <person name="Brunache A."/>
            <person name="Butler J."/>
            <person name="Calixte N."/>
            <person name="Calvo S."/>
            <person name="Camarata J."/>
            <person name="Campo K."/>
            <person name="Chang J."/>
            <person name="Cheshatsang Y."/>
            <person name="Citroen M."/>
            <person name="Collymore A."/>
            <person name="Considine T."/>
            <person name="Cook A."/>
            <person name="Cooke P."/>
            <person name="Corum B."/>
            <person name="Cuomo C."/>
            <person name="David R."/>
            <person name="Dawoe T."/>
            <person name="Degray S."/>
            <person name="Dodge S."/>
            <person name="Dooley K."/>
            <person name="Dorje P."/>
            <person name="Dorjee K."/>
            <person name="Dorris L."/>
            <person name="Duffey N."/>
            <person name="Dupes A."/>
            <person name="Elkins T."/>
            <person name="Engels R."/>
            <person name="Erickson J."/>
            <person name="Farina A."/>
            <person name="Faro S."/>
            <person name="Ferreira P."/>
            <person name="Fischer H."/>
            <person name="Fitzgerald M."/>
            <person name="Foley K."/>
            <person name="Gage D."/>
            <person name="Galagan J."/>
            <person name="Gearin G."/>
            <person name="Gnerre S."/>
            <person name="Gnirke A."/>
            <person name="Goyette A."/>
            <person name="Graham J."/>
            <person name="Grandbois E."/>
            <person name="Gyaltsen K."/>
            <person name="Hafez N."/>
            <person name="Hagopian D."/>
            <person name="Hagos B."/>
            <person name="Hall J."/>
            <person name="Hatcher B."/>
            <person name="Heller A."/>
            <person name="Higgins H."/>
            <person name="Honan T."/>
            <person name="Horn A."/>
            <person name="Houde N."/>
            <person name="Hughes L."/>
            <person name="Hulme W."/>
            <person name="Husby E."/>
            <person name="Iliev I."/>
            <person name="Jaffe D."/>
            <person name="Jones C."/>
            <person name="Kamal M."/>
            <person name="Kamat A."/>
            <person name="Kamvysselis M."/>
            <person name="Karlsson E."/>
            <person name="Kells C."/>
            <person name="Kieu A."/>
            <person name="Kisner P."/>
            <person name="Kodira C."/>
            <person name="Kulbokas E."/>
            <person name="Labutti K."/>
            <person name="Lama D."/>
            <person name="Landers T."/>
            <person name="Leger J."/>
            <person name="Levine S."/>
            <person name="Lewis D."/>
            <person name="Lewis T."/>
            <person name="Lindblad-toh K."/>
            <person name="Liu X."/>
            <person name="Lokyitsang T."/>
            <person name="Lokyitsang Y."/>
            <person name="Lucien O."/>
            <person name="Lui A."/>
            <person name="Ma L.J."/>
            <person name="Mabbitt R."/>
            <person name="Macdonald J."/>
            <person name="Maclean C."/>
            <person name="Major J."/>
            <person name="Manning J."/>
            <person name="Marabella R."/>
            <person name="Maru K."/>
            <person name="Matthews C."/>
            <person name="Mauceli E."/>
            <person name="Mccarthy M."/>
            <person name="Mcdonough S."/>
            <person name="Mcghee T."/>
            <person name="Meldrim J."/>
            <person name="Meneus L."/>
            <person name="Mesirov J."/>
            <person name="Mihalev A."/>
            <person name="Mihova T."/>
            <person name="Mikkelsen T."/>
            <person name="Mlenga V."/>
            <person name="Moru K."/>
            <person name="Mozes J."/>
            <person name="Mulrain L."/>
            <person name="Munson G."/>
            <person name="Naylor J."/>
            <person name="Newes C."/>
            <person name="Nguyen C."/>
            <person name="Nguyen N."/>
            <person name="Nguyen T."/>
            <person name="Nicol R."/>
            <person name="Nielsen C."/>
            <person name="Nizzari M."/>
            <person name="Norbu C."/>
            <person name="Norbu N."/>
            <person name="O'donnell P."/>
            <person name="Okoawo O."/>
            <person name="O'leary S."/>
            <person name="Omotosho B."/>
            <person name="O'neill K."/>
            <person name="Osman S."/>
            <person name="Parker S."/>
            <person name="Perrin D."/>
            <person name="Phunkhang P."/>
            <person name="Piqani B."/>
            <person name="Purcell S."/>
            <person name="Rachupka T."/>
            <person name="Ramasamy U."/>
            <person name="Rameau R."/>
            <person name="Ray V."/>
            <person name="Raymond C."/>
            <person name="Retta R."/>
            <person name="Richardson S."/>
            <person name="Rise C."/>
            <person name="Rodriguez J."/>
            <person name="Rogers J."/>
            <person name="Rogov P."/>
            <person name="Rutman M."/>
            <person name="Schupbach R."/>
            <person name="Seaman C."/>
            <person name="Settipalli S."/>
            <person name="Sharpe T."/>
            <person name="Sheridan J."/>
            <person name="Sherpa N."/>
            <person name="Shi J."/>
            <person name="Smirnov S."/>
            <person name="Smith C."/>
            <person name="Sougnez C."/>
            <person name="Spencer B."/>
            <person name="Stalker J."/>
            <person name="Stange-thomann N."/>
            <person name="Stavropoulos S."/>
            <person name="Stetson K."/>
            <person name="Stone C."/>
            <person name="Stone S."/>
            <person name="Stubbs M."/>
            <person name="Talamas J."/>
            <person name="Tchuinga P."/>
            <person name="Tenzing P."/>
            <person name="Tesfaye S."/>
            <person name="Theodore J."/>
            <person name="Thoulutsang Y."/>
            <person name="Topham K."/>
            <person name="Towey S."/>
            <person name="Tsamla T."/>
            <person name="Tsomo N."/>
            <person name="Vallee D."/>
            <person name="Vassiliev H."/>
            <person name="Venkataraman V."/>
            <person name="Vinson J."/>
            <person name="Vo A."/>
            <person name="Wade C."/>
            <person name="Wang S."/>
            <person name="Wangchuk T."/>
            <person name="Wangdi T."/>
            <person name="Whittaker C."/>
            <person name="Wilkinson J."/>
            <person name="Wu Y."/>
            <person name="Wyman D."/>
            <person name="Yadav S."/>
            <person name="Yang S."/>
            <person name="Yang X."/>
            <person name="Yeager S."/>
            <person name="Yee E."/>
            <person name="Young G."/>
            <person name="Zainoun J."/>
            <person name="Zembeck L."/>
            <person name="Zimmer A."/>
            <person name="Zody M."/>
            <person name="Lander E."/>
        </authorList>
    </citation>
    <scope>NUCLEOTIDE SEQUENCE [LARGE SCALE GENOMIC DNA]</scope>
</reference>
<organism evidence="3 4">
    <name type="scientific">Ciona savignyi</name>
    <name type="common">Pacific transparent sea squirt</name>
    <dbReference type="NCBI Taxonomy" id="51511"/>
    <lineage>
        <taxon>Eukaryota</taxon>
        <taxon>Metazoa</taxon>
        <taxon>Chordata</taxon>
        <taxon>Tunicata</taxon>
        <taxon>Ascidiacea</taxon>
        <taxon>Phlebobranchia</taxon>
        <taxon>Cionidae</taxon>
        <taxon>Ciona</taxon>
    </lineage>
</organism>
<sequence length="77" mass="8932">MLRINALLFVIVACWLFISVNGIKEKVKFPEKIDDAPQLSRQARRRNGNQGGGWGNWRQKKRDVVEDEDDDFSDLLD</sequence>
<dbReference type="AlphaFoldDB" id="H2YWG2"/>
<dbReference type="Ensembl" id="ENSCSAVT00000009791.1">
    <property type="protein sequence ID" value="ENSCSAVP00000009673.1"/>
    <property type="gene ID" value="ENSCSAVG00000005678.1"/>
</dbReference>
<evidence type="ECO:0000313" key="3">
    <source>
        <dbReference type="Ensembl" id="ENSCSAVP00000009673.1"/>
    </source>
</evidence>
<keyword evidence="4" id="KW-1185">Reference proteome</keyword>
<reference evidence="3" key="3">
    <citation type="submission" date="2025-09" db="UniProtKB">
        <authorList>
            <consortium name="Ensembl"/>
        </authorList>
    </citation>
    <scope>IDENTIFICATION</scope>
</reference>
<reference evidence="3" key="2">
    <citation type="submission" date="2025-08" db="UniProtKB">
        <authorList>
            <consortium name="Ensembl"/>
        </authorList>
    </citation>
    <scope>IDENTIFICATION</scope>
</reference>
<feature type="compositionally biased region" description="Acidic residues" evidence="1">
    <location>
        <begin position="65"/>
        <end position="77"/>
    </location>
</feature>
<feature type="region of interest" description="Disordered" evidence="1">
    <location>
        <begin position="38"/>
        <end position="77"/>
    </location>
</feature>
<feature type="chain" id="PRO_5003578624" evidence="2">
    <location>
        <begin position="23"/>
        <end position="77"/>
    </location>
</feature>
<evidence type="ECO:0000313" key="4">
    <source>
        <dbReference type="Proteomes" id="UP000007875"/>
    </source>
</evidence>
<dbReference type="Proteomes" id="UP000007875">
    <property type="component" value="Unassembled WGS sequence"/>
</dbReference>
<keyword evidence="2" id="KW-0732">Signal</keyword>
<evidence type="ECO:0000256" key="1">
    <source>
        <dbReference type="SAM" id="MobiDB-lite"/>
    </source>
</evidence>
<accession>H2YWG2</accession>